<evidence type="ECO:0000313" key="10">
    <source>
        <dbReference type="EMBL" id="JAD10635.1"/>
    </source>
</evidence>
<dbReference type="PROSITE" id="PS50304">
    <property type="entry name" value="TUDOR"/>
    <property type="match status" value="1"/>
</dbReference>
<dbReference type="GO" id="GO:0097504">
    <property type="term" value="C:Gemini of Cajal bodies"/>
    <property type="evidence" value="ECO:0007669"/>
    <property type="project" value="UniProtKB-SubCell"/>
</dbReference>
<dbReference type="Gene3D" id="2.30.30.140">
    <property type="match status" value="1"/>
</dbReference>
<sequence length="199" mass="22253">MSSMEFIKKNCSDPEAWDESMLIKSYGECVKLGSEEVAKHVASNTNADATKILENDSNNSIEFNIGDYVRSTYGDDGCDYEAKIMSKDNSNGTCLVKYIGYDNEEVVNLKDLLPSWGKRSRRLQFQQATTQGRGDINCNTASSKKKIPMDSVPPPPPLPPMLTQNICDSEHLSAMLMSWYMSGYYTGIYEGIKIAKEKQ</sequence>
<dbReference type="InterPro" id="IPR047298">
    <property type="entry name" value="Tudor_SMN_eumet"/>
</dbReference>
<evidence type="ECO:0000256" key="3">
    <source>
        <dbReference type="ARBA" id="ARBA00005371"/>
    </source>
</evidence>
<proteinExistence type="inferred from homology"/>
<organism evidence="10">
    <name type="scientific">Zeugodacus cucurbitae</name>
    <name type="common">Melon fruit fly</name>
    <name type="synonym">Bactrocera cucurbitae</name>
    <dbReference type="NCBI Taxonomy" id="28588"/>
    <lineage>
        <taxon>Eukaryota</taxon>
        <taxon>Metazoa</taxon>
        <taxon>Ecdysozoa</taxon>
        <taxon>Arthropoda</taxon>
        <taxon>Hexapoda</taxon>
        <taxon>Insecta</taxon>
        <taxon>Pterygota</taxon>
        <taxon>Neoptera</taxon>
        <taxon>Endopterygota</taxon>
        <taxon>Diptera</taxon>
        <taxon>Brachycera</taxon>
        <taxon>Muscomorpha</taxon>
        <taxon>Tephritoidea</taxon>
        <taxon>Tephritidae</taxon>
        <taxon>Zeugodacus</taxon>
        <taxon>Zeugodacus</taxon>
    </lineage>
</organism>
<reference evidence="10" key="2">
    <citation type="journal article" date="2015" name="Gigascience">
        <title>Reconstructing a comprehensive transcriptome assembly of a white-pupal translocated strain of the pest fruit fly Bactrocera cucurbitae.</title>
        <authorList>
            <person name="Sim S.B."/>
            <person name="Calla B."/>
            <person name="Hall B."/>
            <person name="DeRego T."/>
            <person name="Geib S.M."/>
        </authorList>
    </citation>
    <scope>NUCLEOTIDE SEQUENCE</scope>
</reference>
<dbReference type="SUPFAM" id="SSF63748">
    <property type="entry name" value="Tudor/PWWP/MBT"/>
    <property type="match status" value="1"/>
</dbReference>
<dbReference type="PANTHER" id="PTHR39267:SF1">
    <property type="entry name" value="SURVIVAL MOTOR NEURON PROTEIN"/>
    <property type="match status" value="1"/>
</dbReference>
<dbReference type="GO" id="GO:0003723">
    <property type="term" value="F:RNA binding"/>
    <property type="evidence" value="ECO:0007669"/>
    <property type="project" value="InterPro"/>
</dbReference>
<dbReference type="InterPro" id="IPR002999">
    <property type="entry name" value="Tudor"/>
</dbReference>
<comment type="subcellular location">
    <subcellularLocation>
        <location evidence="1">Cytoplasm</location>
        <location evidence="1">Myofibril</location>
        <location evidence="1">Sarcomere</location>
        <location evidence="1">Z line</location>
    </subcellularLocation>
    <subcellularLocation>
        <location evidence="2">Nucleus</location>
        <location evidence="2">Cajal body</location>
    </subcellularLocation>
    <subcellularLocation>
        <location evidence="8">Nucleus</location>
        <location evidence="8">Gem</location>
    </subcellularLocation>
</comment>
<dbReference type="GO" id="GO:0030018">
    <property type="term" value="C:Z disc"/>
    <property type="evidence" value="ECO:0007669"/>
    <property type="project" value="UniProtKB-SubCell"/>
</dbReference>
<dbReference type="InterPro" id="IPR010304">
    <property type="entry name" value="SMN_Tudor"/>
</dbReference>
<dbReference type="GO" id="GO:0006397">
    <property type="term" value="P:mRNA processing"/>
    <property type="evidence" value="ECO:0007669"/>
    <property type="project" value="UniProtKB-KW"/>
</dbReference>
<dbReference type="EMBL" id="GBXI01003657">
    <property type="protein sequence ID" value="JAD10635.1"/>
    <property type="molecule type" value="Transcribed_RNA"/>
</dbReference>
<name>A0A0A1XI90_ZEUCU</name>
<dbReference type="GO" id="GO:0008380">
    <property type="term" value="P:RNA splicing"/>
    <property type="evidence" value="ECO:0007669"/>
    <property type="project" value="UniProtKB-KW"/>
</dbReference>
<dbReference type="GeneID" id="105215035"/>
<evidence type="ECO:0000256" key="4">
    <source>
        <dbReference type="ARBA" id="ARBA00022490"/>
    </source>
</evidence>
<dbReference type="Pfam" id="PF20635">
    <property type="entry name" value="SMN_YG-box"/>
    <property type="match status" value="1"/>
</dbReference>
<dbReference type="Pfam" id="PF06003">
    <property type="entry name" value="SMN_Tudor"/>
    <property type="match status" value="1"/>
</dbReference>
<dbReference type="Gene3D" id="3.40.190.10">
    <property type="entry name" value="Periplasmic binding protein-like II"/>
    <property type="match status" value="1"/>
</dbReference>
<dbReference type="CTD" id="39844"/>
<reference evidence="10" key="1">
    <citation type="submission" date="2014-11" db="EMBL/GenBank/DDBJ databases">
        <authorList>
            <person name="Geib S."/>
        </authorList>
    </citation>
    <scope>NUCLEOTIDE SEQUENCE</scope>
</reference>
<evidence type="ECO:0000256" key="8">
    <source>
        <dbReference type="ARBA" id="ARBA00034695"/>
    </source>
</evidence>
<dbReference type="SMART" id="SM00333">
    <property type="entry name" value="TUDOR"/>
    <property type="match status" value="1"/>
</dbReference>
<keyword evidence="7" id="KW-0539">Nucleus</keyword>
<evidence type="ECO:0000256" key="6">
    <source>
        <dbReference type="ARBA" id="ARBA00023187"/>
    </source>
</evidence>
<dbReference type="CDD" id="cd20398">
    <property type="entry name" value="Tudor_SMN"/>
    <property type="match status" value="1"/>
</dbReference>
<keyword evidence="6" id="KW-0508">mRNA splicing</keyword>
<feature type="domain" description="Tudor" evidence="9">
    <location>
        <begin position="62"/>
        <end position="122"/>
    </location>
</feature>
<dbReference type="InterPro" id="IPR040424">
    <property type="entry name" value="Smn1"/>
</dbReference>
<dbReference type="InterPro" id="IPR047313">
    <property type="entry name" value="SMN_C"/>
</dbReference>
<evidence type="ECO:0000256" key="2">
    <source>
        <dbReference type="ARBA" id="ARBA00004408"/>
    </source>
</evidence>
<evidence type="ECO:0000256" key="5">
    <source>
        <dbReference type="ARBA" id="ARBA00022664"/>
    </source>
</evidence>
<comment type="similarity">
    <text evidence="3">Belongs to the SMN family.</text>
</comment>
<gene>
    <name evidence="10" type="primary">SMN1</name>
    <name evidence="10" type="ORF">g.19227</name>
</gene>
<accession>A0A0A1XI90</accession>
<evidence type="ECO:0000256" key="7">
    <source>
        <dbReference type="ARBA" id="ARBA00023242"/>
    </source>
</evidence>
<dbReference type="OrthoDB" id="197400at2759"/>
<evidence type="ECO:0000256" key="1">
    <source>
        <dbReference type="ARBA" id="ARBA00004216"/>
    </source>
</evidence>
<dbReference type="AlphaFoldDB" id="A0A0A1XI90"/>
<keyword evidence="4" id="KW-0963">Cytoplasm</keyword>
<protein>
    <submittedName>
        <fullName evidence="10">Survival motor neuron protein</fullName>
    </submittedName>
</protein>
<dbReference type="GO" id="GO:0015030">
    <property type="term" value="C:Cajal body"/>
    <property type="evidence" value="ECO:0007669"/>
    <property type="project" value="UniProtKB-SubCell"/>
</dbReference>
<dbReference type="CDD" id="cd22852">
    <property type="entry name" value="SMN_C"/>
    <property type="match status" value="1"/>
</dbReference>
<evidence type="ECO:0000259" key="9">
    <source>
        <dbReference type="PROSITE" id="PS50304"/>
    </source>
</evidence>
<keyword evidence="5" id="KW-0507">mRNA processing</keyword>
<dbReference type="PANTHER" id="PTHR39267">
    <property type="entry name" value="SURVIVAL MOTOR NEURON-LIKE PROTEIN 1"/>
    <property type="match status" value="1"/>
</dbReference>